<dbReference type="AlphaFoldDB" id="A0A9W6QGV7"/>
<feature type="domain" description="VWFA" evidence="2">
    <location>
        <begin position="351"/>
        <end position="538"/>
    </location>
</feature>
<dbReference type="Pfam" id="PF13531">
    <property type="entry name" value="SBP_bac_11"/>
    <property type="match status" value="1"/>
</dbReference>
<organism evidence="3 4">
    <name type="scientific">Actinokineospora globicatena</name>
    <dbReference type="NCBI Taxonomy" id="103729"/>
    <lineage>
        <taxon>Bacteria</taxon>
        <taxon>Bacillati</taxon>
        <taxon>Actinomycetota</taxon>
        <taxon>Actinomycetes</taxon>
        <taxon>Pseudonocardiales</taxon>
        <taxon>Pseudonocardiaceae</taxon>
        <taxon>Actinokineospora</taxon>
    </lineage>
</organism>
<reference evidence="3" key="1">
    <citation type="submission" date="2023-02" db="EMBL/GenBank/DDBJ databases">
        <title>Actinokineospora globicatena NBRC 15670.</title>
        <authorList>
            <person name="Ichikawa N."/>
            <person name="Sato H."/>
            <person name="Tonouchi N."/>
        </authorList>
    </citation>
    <scope>NUCLEOTIDE SEQUENCE</scope>
    <source>
        <strain evidence="3">NBRC 15670</strain>
    </source>
</reference>
<dbReference type="PANTHER" id="PTHR30632">
    <property type="entry name" value="MOLYBDATE-BINDING PERIPLASMIC PROTEIN"/>
    <property type="match status" value="1"/>
</dbReference>
<gene>
    <name evidence="3" type="ORF">Aglo03_06620</name>
</gene>
<dbReference type="EMBL" id="BSSD01000001">
    <property type="protein sequence ID" value="GLW89846.1"/>
    <property type="molecule type" value="Genomic_DNA"/>
</dbReference>
<dbReference type="Gene3D" id="3.40.50.410">
    <property type="entry name" value="von Willebrand factor, type A domain"/>
    <property type="match status" value="1"/>
</dbReference>
<dbReference type="RefSeq" id="WP_285607359.1">
    <property type="nucleotide sequence ID" value="NZ_BSSD01000001.1"/>
</dbReference>
<dbReference type="GO" id="GO:0015689">
    <property type="term" value="P:molybdate ion transport"/>
    <property type="evidence" value="ECO:0007669"/>
    <property type="project" value="TreeGrafter"/>
</dbReference>
<keyword evidence="4" id="KW-1185">Reference proteome</keyword>
<feature type="chain" id="PRO_5040847086" evidence="1">
    <location>
        <begin position="25"/>
        <end position="538"/>
    </location>
</feature>
<dbReference type="CDD" id="cd00198">
    <property type="entry name" value="vWFA"/>
    <property type="match status" value="1"/>
</dbReference>
<dbReference type="SUPFAM" id="SSF53300">
    <property type="entry name" value="vWA-like"/>
    <property type="match status" value="1"/>
</dbReference>
<feature type="signal peptide" evidence="1">
    <location>
        <begin position="1"/>
        <end position="24"/>
    </location>
</feature>
<evidence type="ECO:0000259" key="2">
    <source>
        <dbReference type="PROSITE" id="PS50234"/>
    </source>
</evidence>
<sequence length="538" mass="58198">MSEVKHRALTIALLLSLAACTTQSTQPTPSRQPVTVTPGPATTLKVLAGSELQGMTGVLDRARAATGVTVELTFTGSLDGVQQVAAGAAYDAAWFSSSNYLRTYPWTRDRLSTSEQIMTSPVVLGLRAAKAKELGWDSRPVSWQDITEAARQNRFTFAMTDPNKSNSGFSALLAITSAVDGAKRALTKDAIAGVAPQVSTFFSVERLTATSSEWLTDAFVARDKEPAGTKVDGLVNYEASLLALNRDKRLGEPLTLVYPTDGVVMGDYPLTLLDSASPTARDAYKRLVEYLRLPQVQQEIVAETLHRSVLPDVPRADTMPADLAQIPFPDSWAVVEALLHAYNDHLRRPSRVVYVLDVSGSMGEDPTRIAGLKKALHDLTGTSTTLSGEFCGFHKREEIVFLPFSSRPGKPETFTIDESDPEQSLAQVRRAIDALTPAGNTAIYDSLMVAHELAKPTPDRFTSIVLMTDGVRTDGAEVPDYLKFVAERAKGTTAQVFPVLFADSADQEMKQVADATGGTFIDGRSGLSEAFCKIRGYQ</sequence>
<dbReference type="Gene3D" id="3.40.190.10">
    <property type="entry name" value="Periplasmic binding protein-like II"/>
    <property type="match status" value="2"/>
</dbReference>
<dbReference type="SUPFAM" id="SSF53850">
    <property type="entry name" value="Periplasmic binding protein-like II"/>
    <property type="match status" value="1"/>
</dbReference>
<dbReference type="Proteomes" id="UP001165042">
    <property type="component" value="Unassembled WGS sequence"/>
</dbReference>
<dbReference type="PROSITE" id="PS50234">
    <property type="entry name" value="VWFA"/>
    <property type="match status" value="1"/>
</dbReference>
<accession>A0A9W6QGV7</accession>
<evidence type="ECO:0000313" key="4">
    <source>
        <dbReference type="Proteomes" id="UP001165042"/>
    </source>
</evidence>
<dbReference type="InterPro" id="IPR002035">
    <property type="entry name" value="VWF_A"/>
</dbReference>
<evidence type="ECO:0000313" key="3">
    <source>
        <dbReference type="EMBL" id="GLW89846.1"/>
    </source>
</evidence>
<comment type="caution">
    <text evidence="3">The sequence shown here is derived from an EMBL/GenBank/DDBJ whole genome shotgun (WGS) entry which is preliminary data.</text>
</comment>
<dbReference type="InterPro" id="IPR036465">
    <property type="entry name" value="vWFA_dom_sf"/>
</dbReference>
<keyword evidence="1" id="KW-0732">Signal</keyword>
<evidence type="ECO:0000256" key="1">
    <source>
        <dbReference type="SAM" id="SignalP"/>
    </source>
</evidence>
<dbReference type="InterPro" id="IPR050682">
    <property type="entry name" value="ModA/WtpA"/>
</dbReference>
<dbReference type="PANTHER" id="PTHR30632:SF0">
    <property type="entry name" value="SULFATE-BINDING PROTEIN"/>
    <property type="match status" value="1"/>
</dbReference>
<name>A0A9W6QGV7_9PSEU</name>
<dbReference type="SMART" id="SM00327">
    <property type="entry name" value="VWA"/>
    <property type="match status" value="1"/>
</dbReference>
<protein>
    <submittedName>
        <fullName evidence="3">VWA domain-containing protein</fullName>
    </submittedName>
</protein>
<dbReference type="Pfam" id="PF13519">
    <property type="entry name" value="VWA_2"/>
    <property type="match status" value="1"/>
</dbReference>
<dbReference type="GO" id="GO:0030973">
    <property type="term" value="F:molybdate ion binding"/>
    <property type="evidence" value="ECO:0007669"/>
    <property type="project" value="TreeGrafter"/>
</dbReference>
<dbReference type="PROSITE" id="PS51257">
    <property type="entry name" value="PROKAR_LIPOPROTEIN"/>
    <property type="match status" value="1"/>
</dbReference>
<proteinExistence type="predicted"/>